<dbReference type="PROSITE" id="PS51925">
    <property type="entry name" value="SWIB_MDM2"/>
    <property type="match status" value="1"/>
</dbReference>
<dbReference type="EMBL" id="JAEUBG010004506">
    <property type="protein sequence ID" value="KAH3681263.1"/>
    <property type="molecule type" value="Genomic_DNA"/>
</dbReference>
<evidence type="ECO:0000313" key="4">
    <source>
        <dbReference type="Proteomes" id="UP000774326"/>
    </source>
</evidence>
<feature type="domain" description="DM2" evidence="2">
    <location>
        <begin position="211"/>
        <end position="288"/>
    </location>
</feature>
<dbReference type="InterPro" id="IPR036885">
    <property type="entry name" value="SWIB_MDM2_dom_sf"/>
</dbReference>
<feature type="region of interest" description="Disordered" evidence="1">
    <location>
        <begin position="1"/>
        <end position="28"/>
    </location>
</feature>
<evidence type="ECO:0000259" key="2">
    <source>
        <dbReference type="PROSITE" id="PS51925"/>
    </source>
</evidence>
<reference evidence="3" key="2">
    <citation type="submission" date="2021-01" db="EMBL/GenBank/DDBJ databases">
        <authorList>
            <person name="Schikora-Tamarit M.A."/>
        </authorList>
    </citation>
    <scope>NUCLEOTIDE SEQUENCE</scope>
    <source>
        <strain evidence="3">CBS2887</strain>
    </source>
</reference>
<evidence type="ECO:0000313" key="3">
    <source>
        <dbReference type="EMBL" id="KAH3681263.1"/>
    </source>
</evidence>
<sequence length="425" mass="48447">MSRLRPTAAAQQRPVAATANAAPPPQPIPQAVLQTRPTNTNIPDSIASLVPEVELYRRLQEAERRIDLLTARKINDFQENLAKLPYQKQLLRVFVYNTASNQPWQVKDLPGNHGEPEWTLRIEGRLVNEEKSTDEKRRKFSSLLSGISVDILPNLTSIDPNTQPGQTVRDNIVEWSDSTDPNANRVEFDGMDIKRAGFENMKARVTIQPKDLPTRFQTSTALASLLGVSEITQHDAVYSIWLYVQENNLQASENKKLVICDSVLARLFGVPRFDFKQIISLLTPHLSPIKPIVIEYEIRVDRETTLGDVVVDIEVSMEDLTTQELIRNESRNLVNELDINIKETQNKLHLGLQGLHNAYKKYEFYDAFSQDPVRFLQNFNESNAKLLKILAGDDHYNEEDVRRADYYTDDMLAENIDVLLKTGRV</sequence>
<keyword evidence="4" id="KW-1185">Reference proteome</keyword>
<dbReference type="Proteomes" id="UP000774326">
    <property type="component" value="Unassembled WGS sequence"/>
</dbReference>
<gene>
    <name evidence="3" type="ORF">WICPIJ_007768</name>
</gene>
<dbReference type="Gene3D" id="1.10.245.10">
    <property type="entry name" value="SWIB/MDM2 domain"/>
    <property type="match status" value="1"/>
</dbReference>
<dbReference type="InterPro" id="IPR003121">
    <property type="entry name" value="SWIB_MDM2_domain"/>
</dbReference>
<dbReference type="PANTHER" id="PTHR13844">
    <property type="entry name" value="SWI/SNF-RELATED MATRIX-ASSOCIATED ACTIN-DEPENDENT REGULATOR OF CHROMATIN SUBFAMILY D"/>
    <property type="match status" value="1"/>
</dbReference>
<dbReference type="SMART" id="SM00151">
    <property type="entry name" value="SWIB"/>
    <property type="match status" value="1"/>
</dbReference>
<dbReference type="AlphaFoldDB" id="A0A9P8PZL2"/>
<dbReference type="InterPro" id="IPR019835">
    <property type="entry name" value="SWIB_domain"/>
</dbReference>
<organism evidence="3 4">
    <name type="scientific">Wickerhamomyces pijperi</name>
    <name type="common">Yeast</name>
    <name type="synonym">Pichia pijperi</name>
    <dbReference type="NCBI Taxonomy" id="599730"/>
    <lineage>
        <taxon>Eukaryota</taxon>
        <taxon>Fungi</taxon>
        <taxon>Dikarya</taxon>
        <taxon>Ascomycota</taxon>
        <taxon>Saccharomycotina</taxon>
        <taxon>Saccharomycetes</taxon>
        <taxon>Phaffomycetales</taxon>
        <taxon>Wickerhamomycetaceae</taxon>
        <taxon>Wickerhamomyces</taxon>
    </lineage>
</organism>
<dbReference type="OrthoDB" id="10263741at2759"/>
<evidence type="ECO:0000256" key="1">
    <source>
        <dbReference type="SAM" id="MobiDB-lite"/>
    </source>
</evidence>
<protein>
    <recommendedName>
        <fullName evidence="2">DM2 domain-containing protein</fullName>
    </recommendedName>
</protein>
<proteinExistence type="predicted"/>
<feature type="compositionally biased region" description="Low complexity" evidence="1">
    <location>
        <begin position="1"/>
        <end position="21"/>
    </location>
</feature>
<dbReference type="CDD" id="cd10568">
    <property type="entry name" value="SWIB_like"/>
    <property type="match status" value="1"/>
</dbReference>
<comment type="caution">
    <text evidence="3">The sequence shown here is derived from an EMBL/GenBank/DDBJ whole genome shotgun (WGS) entry which is preliminary data.</text>
</comment>
<reference evidence="3" key="1">
    <citation type="journal article" date="2021" name="Open Biol.">
        <title>Shared evolutionary footprints suggest mitochondrial oxidative damage underlies multiple complex I losses in fungi.</title>
        <authorList>
            <person name="Schikora-Tamarit M.A."/>
            <person name="Marcet-Houben M."/>
            <person name="Nosek J."/>
            <person name="Gabaldon T."/>
        </authorList>
    </citation>
    <scope>NUCLEOTIDE SEQUENCE</scope>
    <source>
        <strain evidence="3">CBS2887</strain>
    </source>
</reference>
<dbReference type="SUPFAM" id="SSF47592">
    <property type="entry name" value="SWIB/MDM2 domain"/>
    <property type="match status" value="1"/>
</dbReference>
<name>A0A9P8PZL2_WICPI</name>
<dbReference type="Pfam" id="PF02201">
    <property type="entry name" value="SWIB"/>
    <property type="match status" value="1"/>
</dbReference>
<accession>A0A9P8PZL2</accession>